<dbReference type="Proteomes" id="UP000807469">
    <property type="component" value="Unassembled WGS sequence"/>
</dbReference>
<comment type="caution">
    <text evidence="4">The sequence shown here is derived from an EMBL/GenBank/DDBJ whole genome shotgun (WGS) entry which is preliminary data.</text>
</comment>
<dbReference type="InterPro" id="IPR023631">
    <property type="entry name" value="Amidase_dom"/>
</dbReference>
<feature type="domain" description="Scytalone dehydratase-like protein Arp1 N-terminal" evidence="3">
    <location>
        <begin position="63"/>
        <end position="169"/>
    </location>
</feature>
<dbReference type="Pfam" id="PF01425">
    <property type="entry name" value="Amidase"/>
    <property type="match status" value="1"/>
</dbReference>
<dbReference type="PANTHER" id="PTHR46310">
    <property type="entry name" value="AMIDASE 1"/>
    <property type="match status" value="1"/>
</dbReference>
<feature type="chain" id="PRO_5040470348" evidence="1">
    <location>
        <begin position="20"/>
        <end position="673"/>
    </location>
</feature>
<evidence type="ECO:0000259" key="3">
    <source>
        <dbReference type="Pfam" id="PF26053"/>
    </source>
</evidence>
<reference evidence="4" key="1">
    <citation type="submission" date="2020-11" db="EMBL/GenBank/DDBJ databases">
        <authorList>
            <consortium name="DOE Joint Genome Institute"/>
            <person name="Ahrendt S."/>
            <person name="Riley R."/>
            <person name="Andreopoulos W."/>
            <person name="Labutti K."/>
            <person name="Pangilinan J."/>
            <person name="Ruiz-Duenas F.J."/>
            <person name="Barrasa J.M."/>
            <person name="Sanchez-Garcia M."/>
            <person name="Camarero S."/>
            <person name="Miyauchi S."/>
            <person name="Serrano A."/>
            <person name="Linde D."/>
            <person name="Babiker R."/>
            <person name="Drula E."/>
            <person name="Ayuso-Fernandez I."/>
            <person name="Pacheco R."/>
            <person name="Padilla G."/>
            <person name="Ferreira P."/>
            <person name="Barriuso J."/>
            <person name="Kellner H."/>
            <person name="Castanera R."/>
            <person name="Alfaro M."/>
            <person name="Ramirez L."/>
            <person name="Pisabarro A.G."/>
            <person name="Kuo A."/>
            <person name="Tritt A."/>
            <person name="Lipzen A."/>
            <person name="He G."/>
            <person name="Yan M."/>
            <person name="Ng V."/>
            <person name="Cullen D."/>
            <person name="Martin F."/>
            <person name="Rosso M.-N."/>
            <person name="Henrissat B."/>
            <person name="Hibbett D."/>
            <person name="Martinez A.T."/>
            <person name="Grigoriev I.V."/>
        </authorList>
    </citation>
    <scope>NUCLEOTIDE SEQUENCE</scope>
    <source>
        <strain evidence="4">CIRM-BRFM 674</strain>
    </source>
</reference>
<evidence type="ECO:0000256" key="1">
    <source>
        <dbReference type="SAM" id="SignalP"/>
    </source>
</evidence>
<dbReference type="PANTHER" id="PTHR46310:SF7">
    <property type="entry name" value="AMIDASE 1"/>
    <property type="match status" value="1"/>
</dbReference>
<proteinExistence type="predicted"/>
<evidence type="ECO:0000313" key="4">
    <source>
        <dbReference type="EMBL" id="KAF9478680.1"/>
    </source>
</evidence>
<keyword evidence="5" id="KW-1185">Reference proteome</keyword>
<name>A0A9P5Z1R7_9AGAR</name>
<evidence type="ECO:0000313" key="5">
    <source>
        <dbReference type="Proteomes" id="UP000807469"/>
    </source>
</evidence>
<accession>A0A9P5Z1R7</accession>
<keyword evidence="1" id="KW-0732">Signal</keyword>
<dbReference type="Pfam" id="PF26053">
    <property type="entry name" value="DUF8016"/>
    <property type="match status" value="1"/>
</dbReference>
<feature type="signal peptide" evidence="1">
    <location>
        <begin position="1"/>
        <end position="19"/>
    </location>
</feature>
<dbReference type="InterPro" id="IPR036928">
    <property type="entry name" value="AS_sf"/>
</dbReference>
<dbReference type="Gene3D" id="3.90.1300.10">
    <property type="entry name" value="Amidase signature (AS) domain"/>
    <property type="match status" value="1"/>
</dbReference>
<dbReference type="SUPFAM" id="SSF75304">
    <property type="entry name" value="Amidase signature (AS) enzymes"/>
    <property type="match status" value="1"/>
</dbReference>
<dbReference type="EMBL" id="MU155229">
    <property type="protein sequence ID" value="KAF9478680.1"/>
    <property type="molecule type" value="Genomic_DNA"/>
</dbReference>
<sequence>MRPRIALWILTLFSIQIHAAVNIQSEHSYGVVFKLTGYEDRQYLSASQAAFRIPLSATVPVGFTLATSVFIEDATITKEAIQNKLNVYRQFDDVWNEGFIEGCLLISYKGSQRASLDPEVQAWLESRGITHLFLSDNIQRPSEGVIPIYTFAESPPPGPLLIFPSENKHPEITFHNVYRLYIDDYDAFLFGSIPDLITGAWIPTNLSHTFDDGSSSQLIPVPTRIRLAATGNQPLTGMRFGLKDIFDASGLPTAAGSHAYALTHPIPHTTAPSIQRLLALGAQMVGKTRTSQFAHGAAPWEYMDVPYSWNPRGDEHFTASASSSGSACAVAGYNWLEFAVGSDTRGSVRKPAALVGAYGIRPSHGSVDLTGVVPLSEEMDTAGFFARHPAIFHDVAIQWYAEYLVGTNRPSTRFPSKLFYPTEHFPMKNEAAQRVVEWFINILQRHLSINTVRVNFTEMVVPFFPNGSFPAFQLSSNKLAEYRSWVDVGKPTTEKYIAQYGEPPTFDPIPEKMFARAQSITKDDFAASVALKRAFQKAVADNIFKEDAHSCSDSLFIYDAATGGLPSYRVEEFNHLSGATPFLLTAAGNSDNSETRLSDFFNFLASMGGLPEVTIPLGEVRYYSHLSKKWEYIPVAVELVARKGCDGMLLDLVKRLGELGVVRGVGVGRSMFS</sequence>
<dbReference type="OrthoDB" id="5423360at2759"/>
<evidence type="ECO:0000259" key="2">
    <source>
        <dbReference type="Pfam" id="PF01425"/>
    </source>
</evidence>
<protein>
    <submittedName>
        <fullName evidence="4">Amidase signature enzyme</fullName>
    </submittedName>
</protein>
<organism evidence="4 5">
    <name type="scientific">Pholiota conissans</name>
    <dbReference type="NCBI Taxonomy" id="109636"/>
    <lineage>
        <taxon>Eukaryota</taxon>
        <taxon>Fungi</taxon>
        <taxon>Dikarya</taxon>
        <taxon>Basidiomycota</taxon>
        <taxon>Agaricomycotina</taxon>
        <taxon>Agaricomycetes</taxon>
        <taxon>Agaricomycetidae</taxon>
        <taxon>Agaricales</taxon>
        <taxon>Agaricineae</taxon>
        <taxon>Strophariaceae</taxon>
        <taxon>Pholiota</taxon>
    </lineage>
</organism>
<feature type="domain" description="Amidase" evidence="2">
    <location>
        <begin position="232"/>
        <end position="400"/>
    </location>
</feature>
<dbReference type="AlphaFoldDB" id="A0A9P5Z1R7"/>
<dbReference type="InterPro" id="IPR058329">
    <property type="entry name" value="Arp1_N"/>
</dbReference>
<gene>
    <name evidence="4" type="ORF">BDN70DRAFT_921757</name>
</gene>